<proteinExistence type="predicted"/>
<dbReference type="EMBL" id="GGEC01066584">
    <property type="protein sequence ID" value="MBX47068.1"/>
    <property type="molecule type" value="Transcribed_RNA"/>
</dbReference>
<dbReference type="AlphaFoldDB" id="A0A2P2NWZ4"/>
<protein>
    <submittedName>
        <fullName evidence="1">Uncharacterized protein</fullName>
    </submittedName>
</protein>
<sequence length="22" mass="2451">MLKFCSEGNLIFELLCSLVGSF</sequence>
<evidence type="ECO:0000313" key="1">
    <source>
        <dbReference type="EMBL" id="MBX47068.1"/>
    </source>
</evidence>
<reference evidence="1" key="1">
    <citation type="submission" date="2018-02" db="EMBL/GenBank/DDBJ databases">
        <title>Rhizophora mucronata_Transcriptome.</title>
        <authorList>
            <person name="Meera S.P."/>
            <person name="Sreeshan A."/>
            <person name="Augustine A."/>
        </authorList>
    </citation>
    <scope>NUCLEOTIDE SEQUENCE</scope>
    <source>
        <tissue evidence="1">Leaf</tissue>
    </source>
</reference>
<accession>A0A2P2NWZ4</accession>
<name>A0A2P2NWZ4_RHIMU</name>
<organism evidence="1">
    <name type="scientific">Rhizophora mucronata</name>
    <name type="common">Asiatic mangrove</name>
    <dbReference type="NCBI Taxonomy" id="61149"/>
    <lineage>
        <taxon>Eukaryota</taxon>
        <taxon>Viridiplantae</taxon>
        <taxon>Streptophyta</taxon>
        <taxon>Embryophyta</taxon>
        <taxon>Tracheophyta</taxon>
        <taxon>Spermatophyta</taxon>
        <taxon>Magnoliopsida</taxon>
        <taxon>eudicotyledons</taxon>
        <taxon>Gunneridae</taxon>
        <taxon>Pentapetalae</taxon>
        <taxon>rosids</taxon>
        <taxon>fabids</taxon>
        <taxon>Malpighiales</taxon>
        <taxon>Rhizophoraceae</taxon>
        <taxon>Rhizophora</taxon>
    </lineage>
</organism>